<organism evidence="2 3">
    <name type="scientific">Leptosia nina</name>
    <dbReference type="NCBI Taxonomy" id="320188"/>
    <lineage>
        <taxon>Eukaryota</taxon>
        <taxon>Metazoa</taxon>
        <taxon>Ecdysozoa</taxon>
        <taxon>Arthropoda</taxon>
        <taxon>Hexapoda</taxon>
        <taxon>Insecta</taxon>
        <taxon>Pterygota</taxon>
        <taxon>Neoptera</taxon>
        <taxon>Endopterygota</taxon>
        <taxon>Lepidoptera</taxon>
        <taxon>Glossata</taxon>
        <taxon>Ditrysia</taxon>
        <taxon>Papilionoidea</taxon>
        <taxon>Pieridae</taxon>
        <taxon>Pierinae</taxon>
        <taxon>Leptosia</taxon>
    </lineage>
</organism>
<dbReference type="Proteomes" id="UP001497472">
    <property type="component" value="Unassembled WGS sequence"/>
</dbReference>
<feature type="region of interest" description="Disordered" evidence="1">
    <location>
        <begin position="23"/>
        <end position="82"/>
    </location>
</feature>
<evidence type="ECO:0000313" key="3">
    <source>
        <dbReference type="Proteomes" id="UP001497472"/>
    </source>
</evidence>
<sequence length="100" mass="10767">MAVPGRHSCSVRAALVPLATRRGTRRCGGGESRSTAAPRSLSTAAPCRPATAVSSPSVRGRPDRSEMAQRSGGRDAVRAREWRLRGTRGDRERFATSDEF</sequence>
<proteinExistence type="predicted"/>
<feature type="compositionally biased region" description="Polar residues" evidence="1">
    <location>
        <begin position="32"/>
        <end position="43"/>
    </location>
</feature>
<dbReference type="AlphaFoldDB" id="A0AAV1JE67"/>
<dbReference type="EMBL" id="CAVLEF010000008">
    <property type="protein sequence ID" value="CAK1546793.1"/>
    <property type="molecule type" value="Genomic_DNA"/>
</dbReference>
<reference evidence="2 3" key="1">
    <citation type="submission" date="2023-11" db="EMBL/GenBank/DDBJ databases">
        <authorList>
            <person name="Okamura Y."/>
        </authorList>
    </citation>
    <scope>NUCLEOTIDE SEQUENCE [LARGE SCALE GENOMIC DNA]</scope>
</reference>
<evidence type="ECO:0000256" key="1">
    <source>
        <dbReference type="SAM" id="MobiDB-lite"/>
    </source>
</evidence>
<feature type="compositionally biased region" description="Basic and acidic residues" evidence="1">
    <location>
        <begin position="60"/>
        <end position="82"/>
    </location>
</feature>
<name>A0AAV1JE67_9NEOP</name>
<evidence type="ECO:0000313" key="2">
    <source>
        <dbReference type="EMBL" id="CAK1546793.1"/>
    </source>
</evidence>
<gene>
    <name evidence="2" type="ORF">LNINA_LOCUS6315</name>
</gene>
<accession>A0AAV1JE67</accession>
<comment type="caution">
    <text evidence="2">The sequence shown here is derived from an EMBL/GenBank/DDBJ whole genome shotgun (WGS) entry which is preliminary data.</text>
</comment>
<keyword evidence="3" id="KW-1185">Reference proteome</keyword>
<protein>
    <submittedName>
        <fullName evidence="2">Uncharacterized protein</fullName>
    </submittedName>
</protein>